<accession>A0ABV6QRF7</accession>
<feature type="compositionally biased region" description="Gly residues" evidence="2">
    <location>
        <begin position="1739"/>
        <end position="1749"/>
    </location>
</feature>
<feature type="compositionally biased region" description="Polar residues" evidence="2">
    <location>
        <begin position="1647"/>
        <end position="1656"/>
    </location>
</feature>
<reference evidence="5 6" key="1">
    <citation type="submission" date="2024-09" db="EMBL/GenBank/DDBJ databases">
        <authorList>
            <person name="Sun Q."/>
            <person name="Mori K."/>
        </authorList>
    </citation>
    <scope>NUCLEOTIDE SEQUENCE [LARGE SCALE GENOMIC DNA]</scope>
    <source>
        <strain evidence="5 6">CGMCC 1.15906</strain>
    </source>
</reference>
<proteinExistence type="predicted"/>
<protein>
    <submittedName>
        <fullName evidence="5">RHS repeat domain-containing protein</fullName>
    </submittedName>
</protein>
<feature type="region of interest" description="Disordered" evidence="2">
    <location>
        <begin position="1647"/>
        <end position="1754"/>
    </location>
</feature>
<dbReference type="NCBIfam" id="TIGR03696">
    <property type="entry name" value="Rhs_assc_core"/>
    <property type="match status" value="1"/>
</dbReference>
<sequence length="1936" mass="208738">MRNLKLKAGAVATSLVLSLLVLSSSAHAGFERNPQAYSSTPVEGVAGADSAFRDAAADWSGEAADAAGTADDGNWSATDLAAAGSWSQGGSSGAFSYSYDMRVPPAVGPVPSLGLSYSSAEHDGRTSGSNNQASIVGDGWSYAPSFIERTYVACSDDKGGNQGSNPTGDRCWEGDSPSMTVTLDGVSTSLVLDDTTGQWKAADDLDWRIQHAGSRATASGATTEQWTITTTDGTRHYFGSVAASRWTMPVFGNHSGETCHKSGDFKGSRCDQAYRWVLDKSVDVHGNLARYTYETATGRYAPAVDSDTQATYIRDGWLKTIEYGLRSNESTVKTAKVEFTMSDRCLSDCRETSGDPKKAKWPDTPWNLTCKAGTKCERYTPAFFSAKRLTGVTTYVASSNGYAAVDSWTLKHAFKDYGDKEQVVLWLASIKHTGHVGGTASTPAVEFGGTFLPNRVDTGESFPGIWRPRLTSIKNESGGVTTINYTEPDCARGNMPGSAHQNNRRCFPARYTPEGLTEPVDVYFHKYVVRSIAESDATGGGDTVWKFYEYSTDGGGTNALWAWNDAEFVQKKDRDWNQWRGYAQVVTLTGDPADRGSQERSRARYYRGLDGDRLPNGAKRSVTLTDAAGNTAPDHRALAGSEWESASFDDTTLIGAETTWYWTSRTAKRSYEGGSIEAWLTGERRTDVRTSLAPSVWRTTRTETVHDDRGREVRVDYQGDVSKSGDERCVRTTYVDNTTAWLLESVSSVESVSVGCTAATVNRPADVVGSVRAFYDGSTSLTAAPTRGLMTRSDALESWNGGAVYKTIGTSTFDALGRQLVATDALGNKTTTAYTPAGGGPVTSTVTTNALGHATTAKLAPAWGTTTETVDPNARRTVAAYDPFGRRSAVWLPGRDPATESASQKFSYAVSQHAPTTVKTERMMHDGSYLTSIALYDGLMRERQTQAQTNGGRLITQTVYDSYGRARYSSGPVFNNASGPNGSLVRISRSNDLARTEFVYDGAGRVTDEVFVVKDQEKWRTSYRFGGDATNWKTTVIPPEGGTSKSTLADALGRTVELRQYRDRGATGAFDSTKYSYAGNGQLRQVTDPALNKWTYEYDLRGRRTALHDPDTGTSRTAYNPAGQITATTNANNETLTYKYDVLGRPTKVLSAATTLIDRAYDQAEFGIGMPFTATRWVDGQAWTTETRKYTPEGRPKQVYTHLPQAAGPLAGSYWEAFTYNEDGSLRTYGAKGVGGLNEEVLTQSYDSLGRPGRVTAWGDDFGFGKVYVDEAVYSPYGQLLQRRLGDPADVGGTSGQTWQTWIYEEGTRRLSEFYFDKDTAGGFDGNNYGIAALSYRYDNSGNVRSIVDNPVHTSDQLAPETQCFQYDYLQRLTDAWAQAGASAACAAEPSTRTVGGPGAYGSSYEYDAVGNRKAETKWTPTGSVQKTYAYSQAAEAGPHELTGVTSTGGAATAFSYDKAGFTTGIDRGGQVDVLNWNPTGRLETIKSNEGTAKFIDNADGRRLLRVDTNGDLKAWVAGYELTYTKATGAVEATRYYKHGETVVGVRNGRGDIQWLAGDHHGTNQWIVNGDTLTATVRRRDPFGNVRGAAPPSWPDNRGFVGGIQNDEVELTTVGAREYDAVTGRFMSADPLMDLMDPQQINGYAYANNSPVTMSDPSGLRSVRKAPRPPKPPTPIKRPKKASKSSHHTKGPKRPGNSAAAGIGRDAAGRRGPRNEAQPPRLPVPIPDPYDRNDRDQGRVGGRNPGGKNGMPRERKWDDWLWDYSDSVAETNAQMMCGLFMTAAYEQCVESQKDQAPGGVGWCSALVGAVFLSESNSACVTYTRDDGLVVSRGQQVGGSNSVGGSFNVGPYVTSANDAGSIAGGGWGASIDVGLGEFVSVGVSGSRSDAGDWSVGANSGAGVGTCVPDVIVCVSVFREDNEAVTLDDALEVLGWKD</sequence>
<feature type="compositionally biased region" description="Basic and acidic residues" evidence="2">
    <location>
        <begin position="1729"/>
        <end position="1738"/>
    </location>
</feature>
<dbReference type="EMBL" id="JBHLTC010000023">
    <property type="protein sequence ID" value="MFC0626312.1"/>
    <property type="molecule type" value="Genomic_DNA"/>
</dbReference>
<evidence type="ECO:0000313" key="5">
    <source>
        <dbReference type="EMBL" id="MFC0626312.1"/>
    </source>
</evidence>
<organism evidence="5 6">
    <name type="scientific">Kribbella deserti</name>
    <dbReference type="NCBI Taxonomy" id="1926257"/>
    <lineage>
        <taxon>Bacteria</taxon>
        <taxon>Bacillati</taxon>
        <taxon>Actinomycetota</taxon>
        <taxon>Actinomycetes</taxon>
        <taxon>Propionibacteriales</taxon>
        <taxon>Kribbellaceae</taxon>
        <taxon>Kribbella</taxon>
    </lineage>
</organism>
<feature type="chain" id="PRO_5046988118" evidence="3">
    <location>
        <begin position="29"/>
        <end position="1936"/>
    </location>
</feature>
<dbReference type="InterPro" id="IPR050708">
    <property type="entry name" value="T6SS_VgrG/RHS"/>
</dbReference>
<keyword evidence="6" id="KW-1185">Reference proteome</keyword>
<evidence type="ECO:0000313" key="6">
    <source>
        <dbReference type="Proteomes" id="UP001589890"/>
    </source>
</evidence>
<dbReference type="Proteomes" id="UP001589890">
    <property type="component" value="Unassembled WGS sequence"/>
</dbReference>
<evidence type="ECO:0000256" key="1">
    <source>
        <dbReference type="ARBA" id="ARBA00022737"/>
    </source>
</evidence>
<evidence type="ECO:0000256" key="3">
    <source>
        <dbReference type="SAM" id="SignalP"/>
    </source>
</evidence>
<dbReference type="Pfam" id="PF05593">
    <property type="entry name" value="RHS_repeat"/>
    <property type="match status" value="2"/>
</dbReference>
<dbReference type="InterPro" id="IPR031325">
    <property type="entry name" value="RHS_repeat"/>
</dbReference>
<feature type="signal peptide" evidence="3">
    <location>
        <begin position="1"/>
        <end position="28"/>
    </location>
</feature>
<evidence type="ECO:0000256" key="2">
    <source>
        <dbReference type="SAM" id="MobiDB-lite"/>
    </source>
</evidence>
<keyword evidence="3" id="KW-0732">Signal</keyword>
<dbReference type="InterPro" id="IPR022385">
    <property type="entry name" value="Rhs_assc_core"/>
</dbReference>
<comment type="caution">
    <text evidence="5">The sequence shown here is derived from an EMBL/GenBank/DDBJ whole genome shotgun (WGS) entry which is preliminary data.</text>
</comment>
<name>A0ABV6QRF7_9ACTN</name>
<dbReference type="PANTHER" id="PTHR32305">
    <property type="match status" value="1"/>
</dbReference>
<keyword evidence="1" id="KW-0677">Repeat</keyword>
<dbReference type="RefSeq" id="WP_380049629.1">
    <property type="nucleotide sequence ID" value="NZ_JBHLTC010000023.1"/>
</dbReference>
<dbReference type="InterPro" id="IPR056823">
    <property type="entry name" value="TEN-like_YD-shell"/>
</dbReference>
<dbReference type="InterPro" id="IPR006530">
    <property type="entry name" value="YD"/>
</dbReference>
<dbReference type="PANTHER" id="PTHR32305:SF17">
    <property type="entry name" value="TRNA NUCLEASE WAPA"/>
    <property type="match status" value="1"/>
</dbReference>
<dbReference type="Pfam" id="PF25023">
    <property type="entry name" value="TEN_YD-shell"/>
    <property type="match status" value="1"/>
</dbReference>
<dbReference type="Gene3D" id="2.180.10.10">
    <property type="entry name" value="RHS repeat-associated core"/>
    <property type="match status" value="2"/>
</dbReference>
<gene>
    <name evidence="5" type="ORF">ACFFGN_19695</name>
</gene>
<evidence type="ECO:0000259" key="4">
    <source>
        <dbReference type="Pfam" id="PF25023"/>
    </source>
</evidence>
<feature type="compositionally biased region" description="Basic residues" evidence="2">
    <location>
        <begin position="1677"/>
        <end position="1693"/>
    </location>
</feature>
<feature type="domain" description="Teneurin-like YD-shell" evidence="4">
    <location>
        <begin position="1446"/>
        <end position="1652"/>
    </location>
</feature>
<dbReference type="NCBIfam" id="TIGR01643">
    <property type="entry name" value="YD_repeat_2x"/>
    <property type="match status" value="2"/>
</dbReference>